<evidence type="ECO:0000313" key="2">
    <source>
        <dbReference type="Proteomes" id="UP000076038"/>
    </source>
</evidence>
<accession>A0A143QNT2</accession>
<dbReference type="KEGG" id="rhs:A3Q41_02861"/>
<organism evidence="1 2">
    <name type="scientific">Rhodococcoides fascians</name>
    <name type="common">Rhodococcus fascians</name>
    <dbReference type="NCBI Taxonomy" id="1828"/>
    <lineage>
        <taxon>Bacteria</taxon>
        <taxon>Bacillati</taxon>
        <taxon>Actinomycetota</taxon>
        <taxon>Actinomycetes</taxon>
        <taxon>Mycobacteriales</taxon>
        <taxon>Nocardiaceae</taxon>
        <taxon>Rhodococcoides</taxon>
    </lineage>
</organism>
<dbReference type="AlphaFoldDB" id="A0A143QNT2"/>
<keyword evidence="2" id="KW-1185">Reference proteome</keyword>
<name>A0A143QNT2_RHOFA</name>
<reference evidence="1 2" key="1">
    <citation type="journal article" date="2016" name="Genome Announc.">
        <title>Complete Genome and Plasmid Sequences for Rhodococcus fascians D188 and Draft Sequences for Rhodococcus Isolates PBTS 1 and PBTS 2.</title>
        <authorList>
            <person name="Stamler R.A."/>
            <person name="Vereecke D."/>
            <person name="Zhang Y."/>
            <person name="Schilkey F."/>
            <person name="Devitt N."/>
            <person name="Randall J.J."/>
        </authorList>
    </citation>
    <scope>NUCLEOTIDE SEQUENCE [LARGE SCALE GENOMIC DNA]</scope>
    <source>
        <strain evidence="1 2">PBTS2</strain>
    </source>
</reference>
<dbReference type="Proteomes" id="UP000076038">
    <property type="component" value="Chromosome"/>
</dbReference>
<proteinExistence type="predicted"/>
<evidence type="ECO:0000313" key="1">
    <source>
        <dbReference type="EMBL" id="AMY24152.1"/>
    </source>
</evidence>
<dbReference type="EMBL" id="CP015220">
    <property type="protein sequence ID" value="AMY24152.1"/>
    <property type="molecule type" value="Genomic_DNA"/>
</dbReference>
<sequence>MFRHHRTIGREHHLYRVLSAPLGLRTGSESDLARTDPAVLSGENLPTGIAIPSSPFAFGVNSLLLGYIS</sequence>
<gene>
    <name evidence="1" type="ORF">A3Q41_02861</name>
</gene>
<protein>
    <submittedName>
        <fullName evidence="1">Uncharacterized protein</fullName>
    </submittedName>
</protein>
<dbReference type="PATRIC" id="fig|1653479.3.peg.2889"/>
<reference evidence="2" key="2">
    <citation type="submission" date="2016-04" db="EMBL/GenBank/DDBJ databases">
        <title>Complete Genome and Plasmid Sequences for Rhodococcus fascians D188 and Draft Sequences for Rhodococcus spp. Isolates PBTS 1 and PBTS 2.</title>
        <authorList>
            <person name="Stamer R."/>
            <person name="Vereecke D."/>
            <person name="Zhang Y."/>
            <person name="Schilkey F."/>
            <person name="Devitt N."/>
            <person name="Randall J."/>
        </authorList>
    </citation>
    <scope>NUCLEOTIDE SEQUENCE [LARGE SCALE GENOMIC DNA]</scope>
    <source>
        <strain evidence="2">PBTS2</strain>
    </source>
</reference>